<reference evidence="1 2" key="1">
    <citation type="submission" date="2024-09" db="EMBL/GenBank/DDBJ databases">
        <title>Rethinking Asexuality: The Enigmatic Case of Functional Sexual Genes in Lepraria (Stereocaulaceae).</title>
        <authorList>
            <person name="Doellman M."/>
            <person name="Sun Y."/>
            <person name="Barcenas-Pena A."/>
            <person name="Lumbsch H.T."/>
            <person name="Grewe F."/>
        </authorList>
    </citation>
    <scope>NUCLEOTIDE SEQUENCE [LARGE SCALE GENOMIC DNA]</scope>
    <source>
        <strain evidence="1 2">Grewe 0041</strain>
    </source>
</reference>
<evidence type="ECO:0000313" key="1">
    <source>
        <dbReference type="EMBL" id="KAL2051044.1"/>
    </source>
</evidence>
<comment type="caution">
    <text evidence="1">The sequence shown here is derived from an EMBL/GenBank/DDBJ whole genome shotgun (WGS) entry which is preliminary data.</text>
</comment>
<evidence type="ECO:0000313" key="2">
    <source>
        <dbReference type="Proteomes" id="UP001590951"/>
    </source>
</evidence>
<organism evidence="1 2">
    <name type="scientific">Lepraria finkii</name>
    <dbReference type="NCBI Taxonomy" id="1340010"/>
    <lineage>
        <taxon>Eukaryota</taxon>
        <taxon>Fungi</taxon>
        <taxon>Dikarya</taxon>
        <taxon>Ascomycota</taxon>
        <taxon>Pezizomycotina</taxon>
        <taxon>Lecanoromycetes</taxon>
        <taxon>OSLEUM clade</taxon>
        <taxon>Lecanoromycetidae</taxon>
        <taxon>Lecanorales</taxon>
        <taxon>Lecanorineae</taxon>
        <taxon>Stereocaulaceae</taxon>
        <taxon>Lepraria</taxon>
    </lineage>
</organism>
<gene>
    <name evidence="1" type="ORF">ABVK25_008638</name>
</gene>
<proteinExistence type="predicted"/>
<accession>A0ABR4AZG9</accession>
<sequence>MSLEVLTVSSQSAKSAESNTTAPSCTSPTGFANTMVFAPEALATINYQISGSFEYTHFVYFTEIPNTDLSQANIASFCLDQCIAYQGNSISNLACLSFSADMGAPYHPMPAIRLLDGTARHLMPP</sequence>
<protein>
    <recommendedName>
        <fullName evidence="3">Apple domain-containing protein</fullName>
    </recommendedName>
</protein>
<name>A0ABR4AZG9_9LECA</name>
<keyword evidence="2" id="KW-1185">Reference proteome</keyword>
<dbReference type="Proteomes" id="UP001590951">
    <property type="component" value="Unassembled WGS sequence"/>
</dbReference>
<dbReference type="EMBL" id="JBHFEH010000039">
    <property type="protein sequence ID" value="KAL2051044.1"/>
    <property type="molecule type" value="Genomic_DNA"/>
</dbReference>
<evidence type="ECO:0008006" key="3">
    <source>
        <dbReference type="Google" id="ProtNLM"/>
    </source>
</evidence>